<accession>A0A2H3BR31</accession>
<dbReference type="STRING" id="1076256.A0A2H3BR31"/>
<name>A0A2H3BR31_9AGAR</name>
<feature type="region of interest" description="Disordered" evidence="1">
    <location>
        <begin position="105"/>
        <end position="124"/>
    </location>
</feature>
<proteinExistence type="predicted"/>
<evidence type="ECO:0000256" key="1">
    <source>
        <dbReference type="SAM" id="MobiDB-lite"/>
    </source>
</evidence>
<evidence type="ECO:0000313" key="2">
    <source>
        <dbReference type="EMBL" id="PBK65536.1"/>
    </source>
</evidence>
<dbReference type="Proteomes" id="UP000218334">
    <property type="component" value="Unassembled WGS sequence"/>
</dbReference>
<keyword evidence="3" id="KW-1185">Reference proteome</keyword>
<sequence length="264" mass="29511">MAALDAKTASASLLRILSGLAILPLCMRNSTRTLFKFHWARRDDLRMGVKRNARCKGCDDRIQLRFWLFQRVSYPGNTNLTGLDSNSIQTHLWSSGAVNGDHPMKPYGIQEHEAGQGSSGMQITLPGFVSASDDDYSPWNGVDICDSTGYSQTQGGTLSLRQPPKWLRRPGSNSFGFGEHIFHVTSNDDEPFSRSVEKTPSEISADAASDDLRLSLMPSLLRPHLLCSQTTVQEYLSGCQLFQQFFFLQFQALFAMSSHQRHML</sequence>
<dbReference type="Gene3D" id="1.25.40.1030">
    <property type="match status" value="1"/>
</dbReference>
<reference evidence="3" key="1">
    <citation type="journal article" date="2017" name="Nat. Ecol. Evol.">
        <title>Genome expansion and lineage-specific genetic innovations in the forest pathogenic fungi Armillaria.</title>
        <authorList>
            <person name="Sipos G."/>
            <person name="Prasanna A.N."/>
            <person name="Walter M.C."/>
            <person name="O'Connor E."/>
            <person name="Balint B."/>
            <person name="Krizsan K."/>
            <person name="Kiss B."/>
            <person name="Hess J."/>
            <person name="Varga T."/>
            <person name="Slot J."/>
            <person name="Riley R."/>
            <person name="Boka B."/>
            <person name="Rigling D."/>
            <person name="Barry K."/>
            <person name="Lee J."/>
            <person name="Mihaltcheva S."/>
            <person name="LaButti K."/>
            <person name="Lipzen A."/>
            <person name="Waldron R."/>
            <person name="Moloney N.M."/>
            <person name="Sperisen C."/>
            <person name="Kredics L."/>
            <person name="Vagvoelgyi C."/>
            <person name="Patrignani A."/>
            <person name="Fitzpatrick D."/>
            <person name="Nagy I."/>
            <person name="Doyle S."/>
            <person name="Anderson J.B."/>
            <person name="Grigoriev I.V."/>
            <person name="Gueldener U."/>
            <person name="Muensterkoetter M."/>
            <person name="Nagy L.G."/>
        </authorList>
    </citation>
    <scope>NUCLEOTIDE SEQUENCE [LARGE SCALE GENOMIC DNA]</scope>
    <source>
        <strain evidence="3">28-4</strain>
    </source>
</reference>
<dbReference type="AlphaFoldDB" id="A0A2H3BR31"/>
<evidence type="ECO:0000313" key="3">
    <source>
        <dbReference type="Proteomes" id="UP000218334"/>
    </source>
</evidence>
<protein>
    <submittedName>
        <fullName evidence="2">Uncharacterized protein</fullName>
    </submittedName>
</protein>
<dbReference type="EMBL" id="KZ293445">
    <property type="protein sequence ID" value="PBK65536.1"/>
    <property type="molecule type" value="Genomic_DNA"/>
</dbReference>
<gene>
    <name evidence="2" type="ORF">ARMSODRAFT_1006632</name>
</gene>
<organism evidence="2 3">
    <name type="scientific">Armillaria solidipes</name>
    <dbReference type="NCBI Taxonomy" id="1076256"/>
    <lineage>
        <taxon>Eukaryota</taxon>
        <taxon>Fungi</taxon>
        <taxon>Dikarya</taxon>
        <taxon>Basidiomycota</taxon>
        <taxon>Agaricomycotina</taxon>
        <taxon>Agaricomycetes</taxon>
        <taxon>Agaricomycetidae</taxon>
        <taxon>Agaricales</taxon>
        <taxon>Marasmiineae</taxon>
        <taxon>Physalacriaceae</taxon>
        <taxon>Armillaria</taxon>
    </lineage>
</organism>